<keyword evidence="1" id="KW-0472">Membrane</keyword>
<dbReference type="RefSeq" id="WP_264013004.1">
    <property type="nucleotide sequence ID" value="NZ_JACKSJ010000098.1"/>
</dbReference>
<evidence type="ECO:0000256" key="1">
    <source>
        <dbReference type="SAM" id="Phobius"/>
    </source>
</evidence>
<evidence type="ECO:0000313" key="2">
    <source>
        <dbReference type="EMBL" id="MCV7170816.1"/>
    </source>
</evidence>
<dbReference type="AlphaFoldDB" id="A0A9X2YP18"/>
<feature type="transmembrane region" description="Helical" evidence="1">
    <location>
        <begin position="37"/>
        <end position="54"/>
    </location>
</feature>
<keyword evidence="1" id="KW-1133">Transmembrane helix</keyword>
<protein>
    <submittedName>
        <fullName evidence="2">Uncharacterized protein</fullName>
    </submittedName>
</protein>
<gene>
    <name evidence="2" type="ORF">H7I41_12925</name>
</gene>
<dbReference type="EMBL" id="JACKSJ010000098">
    <property type="protein sequence ID" value="MCV7170816.1"/>
    <property type="molecule type" value="Genomic_DNA"/>
</dbReference>
<proteinExistence type="predicted"/>
<comment type="caution">
    <text evidence="2">The sequence shown here is derived from an EMBL/GenBank/DDBJ whole genome shotgun (WGS) entry which is preliminary data.</text>
</comment>
<dbReference type="Proteomes" id="UP001140293">
    <property type="component" value="Unassembled WGS sequence"/>
</dbReference>
<evidence type="ECO:0000313" key="3">
    <source>
        <dbReference type="Proteomes" id="UP001140293"/>
    </source>
</evidence>
<keyword evidence="1" id="KW-0812">Transmembrane</keyword>
<organism evidence="2 3">
    <name type="scientific">[Mycobacterium] manitobense</name>
    <dbReference type="NCBI Taxonomy" id="190147"/>
    <lineage>
        <taxon>Bacteria</taxon>
        <taxon>Bacillati</taxon>
        <taxon>Actinomycetota</taxon>
        <taxon>Actinomycetes</taxon>
        <taxon>Mycobacteriales</taxon>
        <taxon>Mycobacteriaceae</taxon>
        <taxon>Mycolicibacterium</taxon>
    </lineage>
</organism>
<keyword evidence="3" id="KW-1185">Reference proteome</keyword>
<feature type="transmembrane region" description="Helical" evidence="1">
    <location>
        <begin position="60"/>
        <end position="77"/>
    </location>
</feature>
<reference evidence="2" key="2">
    <citation type="journal article" date="2022" name="BMC Genomics">
        <title>Comparative genome analysis of mycobacteria focusing on tRNA and non-coding RNA.</title>
        <authorList>
            <person name="Behra P.R.K."/>
            <person name="Pettersson B.M.F."/>
            <person name="Ramesh M."/>
            <person name="Das S."/>
            <person name="Dasgupta S."/>
            <person name="Kirsebom L.A."/>
        </authorList>
    </citation>
    <scope>NUCLEOTIDE SEQUENCE</scope>
    <source>
        <strain evidence="2">DSM 44615</strain>
    </source>
</reference>
<reference evidence="2" key="1">
    <citation type="submission" date="2020-07" db="EMBL/GenBank/DDBJ databases">
        <authorList>
            <person name="Pettersson B.M.F."/>
            <person name="Behra P.R.K."/>
            <person name="Ramesh M."/>
            <person name="Das S."/>
            <person name="Dasgupta S."/>
            <person name="Kirsebom L.A."/>
        </authorList>
    </citation>
    <scope>NUCLEOTIDE SEQUENCE</scope>
    <source>
        <strain evidence="2">DSM 44615</strain>
    </source>
</reference>
<accession>A0A9X2YP18</accession>
<sequence length="108" mass="11749">MDTWSSADVAFWAGFGVIAIGMVGGAFLSTRRDRRRAYWICWLAGGVLMVLAAGHDAHRGLTIAGFCVAMSVITAFFRSPHIKIGGIIFAASRDDRQPDPPEDDKPPR</sequence>
<name>A0A9X2YP18_9MYCO</name>
<feature type="transmembrane region" description="Helical" evidence="1">
    <location>
        <begin position="12"/>
        <end position="30"/>
    </location>
</feature>